<evidence type="ECO:0000313" key="3">
    <source>
        <dbReference type="Proteomes" id="UP001558613"/>
    </source>
</evidence>
<dbReference type="EMBL" id="JAYMGO010000003">
    <property type="protein sequence ID" value="KAL1277041.1"/>
    <property type="molecule type" value="Genomic_DNA"/>
</dbReference>
<comment type="caution">
    <text evidence="2">The sequence shown here is derived from an EMBL/GenBank/DDBJ whole genome shotgun (WGS) entry which is preliminary data.</text>
</comment>
<sequence length="188" mass="20366">RVPCGHQSPGGSAGEHQTFNLRVQGSSPCSGDELSVCYRPSAEATRDVALDIDPLNALGPEPTEMRWPEIETESAAWKTAMLTTIPPMQEVGNGFRGQKKNARSMQVTDRDKGTETIFVYARPGFGCRHGGRERRRCEMLNLNCGPLMLGSNPGSNPGHGIPFRAVVATALHRPMTPRTSRGAAQEPL</sequence>
<proteinExistence type="predicted"/>
<reference evidence="2 3" key="1">
    <citation type="submission" date="2023-09" db="EMBL/GenBank/DDBJ databases">
        <authorList>
            <person name="Wang M."/>
        </authorList>
    </citation>
    <scope>NUCLEOTIDE SEQUENCE [LARGE SCALE GENOMIC DNA]</scope>
    <source>
        <strain evidence="2">GT-2023</strain>
        <tissue evidence="2">Liver</tissue>
    </source>
</reference>
<name>A0ABR3NK23_9TELE</name>
<accession>A0ABR3NK23</accession>
<feature type="non-terminal residue" evidence="2">
    <location>
        <position position="1"/>
    </location>
</feature>
<keyword evidence="3" id="KW-1185">Reference proteome</keyword>
<organism evidence="2 3">
    <name type="scientific">Cirrhinus molitorella</name>
    <name type="common">mud carp</name>
    <dbReference type="NCBI Taxonomy" id="172907"/>
    <lineage>
        <taxon>Eukaryota</taxon>
        <taxon>Metazoa</taxon>
        <taxon>Chordata</taxon>
        <taxon>Craniata</taxon>
        <taxon>Vertebrata</taxon>
        <taxon>Euteleostomi</taxon>
        <taxon>Actinopterygii</taxon>
        <taxon>Neopterygii</taxon>
        <taxon>Teleostei</taxon>
        <taxon>Ostariophysi</taxon>
        <taxon>Cypriniformes</taxon>
        <taxon>Cyprinidae</taxon>
        <taxon>Labeoninae</taxon>
        <taxon>Labeonini</taxon>
        <taxon>Cirrhinus</taxon>
    </lineage>
</organism>
<evidence type="ECO:0000313" key="2">
    <source>
        <dbReference type="EMBL" id="KAL1277041.1"/>
    </source>
</evidence>
<evidence type="ECO:0000256" key="1">
    <source>
        <dbReference type="SAM" id="MobiDB-lite"/>
    </source>
</evidence>
<dbReference type="Proteomes" id="UP001558613">
    <property type="component" value="Unassembled WGS sequence"/>
</dbReference>
<protein>
    <submittedName>
        <fullName evidence="2">Uncharacterized protein</fullName>
    </submittedName>
</protein>
<feature type="region of interest" description="Disordered" evidence="1">
    <location>
        <begin position="88"/>
        <end position="110"/>
    </location>
</feature>
<gene>
    <name evidence="2" type="ORF">QQF64_023714</name>
</gene>